<reference evidence="3" key="1">
    <citation type="submission" date="2016-03" db="EMBL/GenBank/DDBJ databases">
        <authorList>
            <person name="Oger P.M."/>
        </authorList>
    </citation>
    <scope>NUCLEOTIDE SEQUENCE [LARGE SCALE GENOMIC DNA]</scope>
    <source>
        <strain evidence="3">OG-1</strain>
    </source>
</reference>
<keyword evidence="1" id="KW-1133">Transmembrane helix</keyword>
<dbReference type="Proteomes" id="UP000073604">
    <property type="component" value="Chromosome"/>
</dbReference>
<dbReference type="GeneID" id="27140677"/>
<gene>
    <name evidence="2" type="ORF">A0127_08975</name>
</gene>
<evidence type="ECO:0000313" key="3">
    <source>
        <dbReference type="Proteomes" id="UP000073604"/>
    </source>
</evidence>
<feature type="transmembrane region" description="Helical" evidence="1">
    <location>
        <begin position="160"/>
        <end position="184"/>
    </location>
</feature>
<keyword evidence="1" id="KW-0472">Membrane</keyword>
<accession>A0A142CWY3</accession>
<evidence type="ECO:0000313" key="2">
    <source>
        <dbReference type="EMBL" id="AMQ19285.1"/>
    </source>
</evidence>
<feature type="transmembrane region" description="Helical" evidence="1">
    <location>
        <begin position="125"/>
        <end position="148"/>
    </location>
</feature>
<protein>
    <recommendedName>
        <fullName evidence="4">Glycerophosphoryl diester phosphodiesterase membrane domain-containing protein</fullName>
    </recommendedName>
</protein>
<name>A0A142CWY3_9EURY</name>
<dbReference type="KEGG" id="tpep:A0127_08975"/>
<keyword evidence="3" id="KW-1185">Reference proteome</keyword>
<evidence type="ECO:0000256" key="1">
    <source>
        <dbReference type="SAM" id="Phobius"/>
    </source>
</evidence>
<proteinExistence type="predicted"/>
<keyword evidence="1" id="KW-0812">Transmembrane</keyword>
<dbReference type="RefSeq" id="WP_062390492.1">
    <property type="nucleotide sequence ID" value="NZ_CP014750.1"/>
</dbReference>
<dbReference type="EMBL" id="CP014750">
    <property type="protein sequence ID" value="AMQ19285.1"/>
    <property type="molecule type" value="Genomic_DNA"/>
</dbReference>
<sequence>MGAFEAFSRTITLITRAKKLYILALLLALLSAPFQASLAPADFSVLENQTSTTQGNVIMEEHGLSEEQVSEIMGSMENLGKLFVILLLLGSLFQYGIVKGALLYEERSEISLKGLIGESILHFPGVLLINLFYGFIGLVFILVSMIPIGIGLLTLPAGGILVLIGIGLIILTAAMLTTMSVLAVPLYADREDLGAAFEAVGAVLKNLPSSVGFGFLLWIGVLVIGLISGTVSLVSLAFPENIAGYVSAFLGAPFEAVVYELLWIGGVEFYRELKRKEELKKFEEEMKELGIEL</sequence>
<evidence type="ECO:0008006" key="4">
    <source>
        <dbReference type="Google" id="ProtNLM"/>
    </source>
</evidence>
<organism evidence="2 3">
    <name type="scientific">Thermococcus peptonophilus</name>
    <dbReference type="NCBI Taxonomy" id="53952"/>
    <lineage>
        <taxon>Archaea</taxon>
        <taxon>Methanobacteriati</taxon>
        <taxon>Methanobacteriota</taxon>
        <taxon>Thermococci</taxon>
        <taxon>Thermococcales</taxon>
        <taxon>Thermococcaceae</taxon>
        <taxon>Thermococcus</taxon>
    </lineage>
</organism>
<feature type="transmembrane region" description="Helical" evidence="1">
    <location>
        <begin position="82"/>
        <end position="104"/>
    </location>
</feature>
<feature type="transmembrane region" description="Helical" evidence="1">
    <location>
        <begin position="244"/>
        <end position="270"/>
    </location>
</feature>
<feature type="transmembrane region" description="Helical" evidence="1">
    <location>
        <begin position="215"/>
        <end position="238"/>
    </location>
</feature>
<dbReference type="AlphaFoldDB" id="A0A142CWY3"/>
<dbReference type="OrthoDB" id="101940at2157"/>